<reference evidence="5" key="3">
    <citation type="submission" date="2015-06" db="UniProtKB">
        <authorList>
            <consortium name="EnsemblProtists"/>
        </authorList>
    </citation>
    <scope>IDENTIFICATION</scope>
</reference>
<dbReference type="AlphaFoldDB" id="L1I710"/>
<evidence type="ECO:0000313" key="5">
    <source>
        <dbReference type="EnsemblProtists" id="EKX31655"/>
    </source>
</evidence>
<dbReference type="EMBL" id="JH993251">
    <property type="protein sequence ID" value="EKX31655.1"/>
    <property type="molecule type" value="Genomic_DNA"/>
</dbReference>
<gene>
    <name evidence="4" type="ORF">GUITHDRAFT_149171</name>
</gene>
<proteinExistence type="predicted"/>
<evidence type="ECO:0000256" key="1">
    <source>
        <dbReference type="ARBA" id="ARBA00022490"/>
    </source>
</evidence>
<feature type="non-terminal residue" evidence="4">
    <location>
        <position position="128"/>
    </location>
</feature>
<dbReference type="GO" id="GO:0005852">
    <property type="term" value="C:eukaryotic translation initiation factor 3 complex"/>
    <property type="evidence" value="ECO:0007669"/>
    <property type="project" value="InterPro"/>
</dbReference>
<reference evidence="6" key="2">
    <citation type="submission" date="2012-11" db="EMBL/GenBank/DDBJ databases">
        <authorList>
            <person name="Kuo A."/>
            <person name="Curtis B.A."/>
            <person name="Tanifuji G."/>
            <person name="Burki F."/>
            <person name="Gruber A."/>
            <person name="Irimia M."/>
            <person name="Maruyama S."/>
            <person name="Arias M.C."/>
            <person name="Ball S.G."/>
            <person name="Gile G.H."/>
            <person name="Hirakawa Y."/>
            <person name="Hopkins J.F."/>
            <person name="Rensing S.A."/>
            <person name="Schmutz J."/>
            <person name="Symeonidi A."/>
            <person name="Elias M."/>
            <person name="Eveleigh R.J."/>
            <person name="Herman E.K."/>
            <person name="Klute M.J."/>
            <person name="Nakayama T."/>
            <person name="Obornik M."/>
            <person name="Reyes-Prieto A."/>
            <person name="Armbrust E.V."/>
            <person name="Aves S.J."/>
            <person name="Beiko R.G."/>
            <person name="Coutinho P."/>
            <person name="Dacks J.B."/>
            <person name="Durnford D.G."/>
            <person name="Fast N.M."/>
            <person name="Green B.R."/>
            <person name="Grisdale C."/>
            <person name="Hempe F."/>
            <person name="Henrissat B."/>
            <person name="Hoppner M.P."/>
            <person name="Ishida K.-I."/>
            <person name="Kim E."/>
            <person name="Koreny L."/>
            <person name="Kroth P.G."/>
            <person name="Liu Y."/>
            <person name="Malik S.-B."/>
            <person name="Maier U.G."/>
            <person name="McRose D."/>
            <person name="Mock T."/>
            <person name="Neilson J.A."/>
            <person name="Onodera N.T."/>
            <person name="Poole A.M."/>
            <person name="Pritham E.J."/>
            <person name="Richards T.A."/>
            <person name="Rocap G."/>
            <person name="Roy S.W."/>
            <person name="Sarai C."/>
            <person name="Schaack S."/>
            <person name="Shirato S."/>
            <person name="Slamovits C.H."/>
            <person name="Spencer D.F."/>
            <person name="Suzuki S."/>
            <person name="Worden A.Z."/>
            <person name="Zauner S."/>
            <person name="Barry K."/>
            <person name="Bell C."/>
            <person name="Bharti A.K."/>
            <person name="Crow J.A."/>
            <person name="Grimwood J."/>
            <person name="Kramer R."/>
            <person name="Lindquist E."/>
            <person name="Lucas S."/>
            <person name="Salamov A."/>
            <person name="McFadden G.I."/>
            <person name="Lane C.E."/>
            <person name="Keeling P.J."/>
            <person name="Gray M.W."/>
            <person name="Grigoriev I.V."/>
            <person name="Archibald J.M."/>
        </authorList>
    </citation>
    <scope>NUCLEOTIDE SEQUENCE</scope>
    <source>
        <strain evidence="6">CCMP2712</strain>
    </source>
</reference>
<accession>L1I710</accession>
<keyword evidence="1" id="KW-0963">Cytoplasm</keyword>
<keyword evidence="2" id="KW-0396">Initiation factor</keyword>
<dbReference type="GeneID" id="17288376"/>
<dbReference type="PANTHER" id="PTHR13242:SF0">
    <property type="entry name" value="EUKARYOTIC TRANSLATION INITIATION FACTOR 3 SUBUNIT L"/>
    <property type="match status" value="1"/>
</dbReference>
<sequence>MPEDEYNDYAAQYDPHFTMPQYVADFLREFQDLIHRDVYVQEKDEYGEIIGYKPDPLVREQKLNSIRECYEVRFSSISDRFYKQQPWPHPIEQVAPLVENDDVFIMLYKELYFRHMYARLGQAISIEQ</sequence>
<keyword evidence="3" id="KW-0648">Protein biosynthesis</keyword>
<dbReference type="EnsemblProtists" id="EKX31655">
    <property type="protein sequence ID" value="EKX31655"/>
    <property type="gene ID" value="GUITHDRAFT_149171"/>
</dbReference>
<dbReference type="STRING" id="905079.L1I710"/>
<dbReference type="KEGG" id="gtt:GUITHDRAFT_149171"/>
<dbReference type="RefSeq" id="XP_005818635.1">
    <property type="nucleotide sequence ID" value="XM_005818578.1"/>
</dbReference>
<dbReference type="Proteomes" id="UP000011087">
    <property type="component" value="Unassembled WGS sequence"/>
</dbReference>
<dbReference type="InterPro" id="IPR019382">
    <property type="entry name" value="eIF3l"/>
</dbReference>
<evidence type="ECO:0000256" key="2">
    <source>
        <dbReference type="ARBA" id="ARBA00022540"/>
    </source>
</evidence>
<evidence type="ECO:0000313" key="4">
    <source>
        <dbReference type="EMBL" id="EKX31655.1"/>
    </source>
</evidence>
<dbReference type="GO" id="GO:0003743">
    <property type="term" value="F:translation initiation factor activity"/>
    <property type="evidence" value="ECO:0007669"/>
    <property type="project" value="UniProtKB-KW"/>
</dbReference>
<reference evidence="4 6" key="1">
    <citation type="journal article" date="2012" name="Nature">
        <title>Algal genomes reveal evolutionary mosaicism and the fate of nucleomorphs.</title>
        <authorList>
            <consortium name="DOE Joint Genome Institute"/>
            <person name="Curtis B.A."/>
            <person name="Tanifuji G."/>
            <person name="Burki F."/>
            <person name="Gruber A."/>
            <person name="Irimia M."/>
            <person name="Maruyama S."/>
            <person name="Arias M.C."/>
            <person name="Ball S.G."/>
            <person name="Gile G.H."/>
            <person name="Hirakawa Y."/>
            <person name="Hopkins J.F."/>
            <person name="Kuo A."/>
            <person name="Rensing S.A."/>
            <person name="Schmutz J."/>
            <person name="Symeonidi A."/>
            <person name="Elias M."/>
            <person name="Eveleigh R.J."/>
            <person name="Herman E.K."/>
            <person name="Klute M.J."/>
            <person name="Nakayama T."/>
            <person name="Obornik M."/>
            <person name="Reyes-Prieto A."/>
            <person name="Armbrust E.V."/>
            <person name="Aves S.J."/>
            <person name="Beiko R.G."/>
            <person name="Coutinho P."/>
            <person name="Dacks J.B."/>
            <person name="Durnford D.G."/>
            <person name="Fast N.M."/>
            <person name="Green B.R."/>
            <person name="Grisdale C.J."/>
            <person name="Hempel F."/>
            <person name="Henrissat B."/>
            <person name="Hoppner M.P."/>
            <person name="Ishida K."/>
            <person name="Kim E."/>
            <person name="Koreny L."/>
            <person name="Kroth P.G."/>
            <person name="Liu Y."/>
            <person name="Malik S.B."/>
            <person name="Maier U.G."/>
            <person name="McRose D."/>
            <person name="Mock T."/>
            <person name="Neilson J.A."/>
            <person name="Onodera N.T."/>
            <person name="Poole A.M."/>
            <person name="Pritham E.J."/>
            <person name="Richards T.A."/>
            <person name="Rocap G."/>
            <person name="Roy S.W."/>
            <person name="Sarai C."/>
            <person name="Schaack S."/>
            <person name="Shirato S."/>
            <person name="Slamovits C.H."/>
            <person name="Spencer D.F."/>
            <person name="Suzuki S."/>
            <person name="Worden A.Z."/>
            <person name="Zauner S."/>
            <person name="Barry K."/>
            <person name="Bell C."/>
            <person name="Bharti A.K."/>
            <person name="Crow J.A."/>
            <person name="Grimwood J."/>
            <person name="Kramer R."/>
            <person name="Lindquist E."/>
            <person name="Lucas S."/>
            <person name="Salamov A."/>
            <person name="McFadden G.I."/>
            <person name="Lane C.E."/>
            <person name="Keeling P.J."/>
            <person name="Gray M.W."/>
            <person name="Grigoriev I.V."/>
            <person name="Archibald J.M."/>
        </authorList>
    </citation>
    <scope>NUCLEOTIDE SEQUENCE</scope>
    <source>
        <strain evidence="4 6">CCMP2712</strain>
    </source>
</reference>
<dbReference type="PANTHER" id="PTHR13242">
    <property type="entry name" value="EUKARYOTIC TRANSLATION INITIATION FACTOR 3"/>
    <property type="match status" value="1"/>
</dbReference>
<dbReference type="HOGENOM" id="CLU_1965374_0_0_1"/>
<organism evidence="4">
    <name type="scientific">Guillardia theta (strain CCMP2712)</name>
    <name type="common">Cryptophyte</name>
    <dbReference type="NCBI Taxonomy" id="905079"/>
    <lineage>
        <taxon>Eukaryota</taxon>
        <taxon>Cryptophyceae</taxon>
        <taxon>Pyrenomonadales</taxon>
        <taxon>Geminigeraceae</taxon>
        <taxon>Guillardia</taxon>
    </lineage>
</organism>
<dbReference type="eggNOG" id="KOG3677">
    <property type="taxonomic scope" value="Eukaryota"/>
</dbReference>
<dbReference type="PaxDb" id="55529-EKX31655"/>
<dbReference type="OrthoDB" id="15082at2759"/>
<keyword evidence="6" id="KW-1185">Reference proteome</keyword>
<evidence type="ECO:0000256" key="3">
    <source>
        <dbReference type="ARBA" id="ARBA00022917"/>
    </source>
</evidence>
<protein>
    <submittedName>
        <fullName evidence="4 5">Uncharacterized protein</fullName>
    </submittedName>
</protein>
<name>L1I710_GUITC</name>
<evidence type="ECO:0000313" key="6">
    <source>
        <dbReference type="Proteomes" id="UP000011087"/>
    </source>
</evidence>